<reference evidence="1" key="1">
    <citation type="submission" date="2023-04" db="EMBL/GenBank/DDBJ databases">
        <authorList>
            <consortium name="ELIXIR-Norway"/>
        </authorList>
    </citation>
    <scope>NUCLEOTIDE SEQUENCE [LARGE SCALE GENOMIC DNA]</scope>
</reference>
<keyword evidence="2" id="KW-1185">Reference proteome</keyword>
<dbReference type="EMBL" id="OX459942">
    <property type="protein sequence ID" value="CAI9176220.1"/>
    <property type="molecule type" value="Genomic_DNA"/>
</dbReference>
<name>A0ABN8ZQM5_RANTA</name>
<proteinExistence type="predicted"/>
<gene>
    <name evidence="1" type="ORF">MRATA1EN1_LOCUS25182</name>
</gene>
<accession>A0ABN8ZQM5</accession>
<evidence type="ECO:0000313" key="1">
    <source>
        <dbReference type="EMBL" id="CAI9176220.1"/>
    </source>
</evidence>
<sequence length="109" mass="11939">MRQWWGSLNNPIKCPSLSAAVYVQAELQAVPTTFVGTVVRDSLPGVDTTPGARSSLCWSSAMTRALSEELLKGVCVLDQMFSFKINNLSSASCYKFLSHTMLYQGNISQ</sequence>
<dbReference type="Proteomes" id="UP001176941">
    <property type="component" value="Chromosome 6"/>
</dbReference>
<protein>
    <submittedName>
        <fullName evidence="1">Uncharacterized protein</fullName>
    </submittedName>
</protein>
<evidence type="ECO:0000313" key="2">
    <source>
        <dbReference type="Proteomes" id="UP001176941"/>
    </source>
</evidence>
<organism evidence="1 2">
    <name type="scientific">Rangifer tarandus platyrhynchus</name>
    <name type="common">Svalbard reindeer</name>
    <dbReference type="NCBI Taxonomy" id="3082113"/>
    <lineage>
        <taxon>Eukaryota</taxon>
        <taxon>Metazoa</taxon>
        <taxon>Chordata</taxon>
        <taxon>Craniata</taxon>
        <taxon>Vertebrata</taxon>
        <taxon>Euteleostomi</taxon>
        <taxon>Mammalia</taxon>
        <taxon>Eutheria</taxon>
        <taxon>Laurasiatheria</taxon>
        <taxon>Artiodactyla</taxon>
        <taxon>Ruminantia</taxon>
        <taxon>Pecora</taxon>
        <taxon>Cervidae</taxon>
        <taxon>Odocoileinae</taxon>
        <taxon>Rangifer</taxon>
    </lineage>
</organism>